<feature type="binding site" evidence="11">
    <location>
        <begin position="9"/>
        <end position="14"/>
    </location>
    <ligand>
        <name>NADP(+)</name>
        <dbReference type="ChEBI" id="CHEBI:58349"/>
    </ligand>
</feature>
<dbReference type="HAMAP" id="MF_01925">
    <property type="entry name" value="P5C_reductase"/>
    <property type="match status" value="1"/>
</dbReference>
<evidence type="ECO:0000256" key="3">
    <source>
        <dbReference type="ARBA" id="ARBA00022490"/>
    </source>
</evidence>
<comment type="similarity">
    <text evidence="2 9 12">Belongs to the pyrroline-5-carboxylate reductase family.</text>
</comment>
<dbReference type="Gene3D" id="1.10.3730.10">
    <property type="entry name" value="ProC C-terminal domain-like"/>
    <property type="match status" value="1"/>
</dbReference>
<comment type="caution">
    <text evidence="15">The sequence shown here is derived from an EMBL/GenBank/DDBJ whole genome shotgun (WGS) entry which is preliminary data.</text>
</comment>
<proteinExistence type="inferred from homology"/>
<comment type="catalytic activity">
    <reaction evidence="9">
        <text>L-proline + NAD(+) = (S)-1-pyrroline-5-carboxylate + NADH + 2 H(+)</text>
        <dbReference type="Rhea" id="RHEA:14105"/>
        <dbReference type="ChEBI" id="CHEBI:15378"/>
        <dbReference type="ChEBI" id="CHEBI:17388"/>
        <dbReference type="ChEBI" id="CHEBI:57540"/>
        <dbReference type="ChEBI" id="CHEBI:57945"/>
        <dbReference type="ChEBI" id="CHEBI:60039"/>
        <dbReference type="EC" id="1.5.1.2"/>
    </reaction>
</comment>
<dbReference type="InterPro" id="IPR028939">
    <property type="entry name" value="P5C_Rdtase_cat_N"/>
</dbReference>
<evidence type="ECO:0000256" key="6">
    <source>
        <dbReference type="ARBA" id="ARBA00022857"/>
    </source>
</evidence>
<gene>
    <name evidence="9 15" type="primary">proC</name>
    <name evidence="15" type="ORF">EM808_04595</name>
</gene>
<evidence type="ECO:0000256" key="4">
    <source>
        <dbReference type="ARBA" id="ARBA00022605"/>
    </source>
</evidence>
<comment type="subcellular location">
    <subcellularLocation>
        <location evidence="1 9">Cytoplasm</location>
    </subcellularLocation>
</comment>
<keyword evidence="3 9" id="KW-0963">Cytoplasm</keyword>
<dbReference type="GO" id="GO:0055129">
    <property type="term" value="P:L-proline biosynthetic process"/>
    <property type="evidence" value="ECO:0007669"/>
    <property type="project" value="UniProtKB-UniRule"/>
</dbReference>
<comment type="catalytic activity">
    <reaction evidence="9 12">
        <text>L-proline + NADP(+) = (S)-1-pyrroline-5-carboxylate + NADPH + 2 H(+)</text>
        <dbReference type="Rhea" id="RHEA:14109"/>
        <dbReference type="ChEBI" id="CHEBI:15378"/>
        <dbReference type="ChEBI" id="CHEBI:17388"/>
        <dbReference type="ChEBI" id="CHEBI:57783"/>
        <dbReference type="ChEBI" id="CHEBI:58349"/>
        <dbReference type="ChEBI" id="CHEBI:60039"/>
        <dbReference type="EC" id="1.5.1.2"/>
    </reaction>
</comment>
<dbReference type="UniPathway" id="UPA00098">
    <property type="reaction ID" value="UER00361"/>
</dbReference>
<dbReference type="InterPro" id="IPR008927">
    <property type="entry name" value="6-PGluconate_DH-like_C_sf"/>
</dbReference>
<evidence type="ECO:0000259" key="13">
    <source>
        <dbReference type="Pfam" id="PF03807"/>
    </source>
</evidence>
<dbReference type="PIRSF" id="PIRSF000193">
    <property type="entry name" value="Pyrrol-5-carb_rd"/>
    <property type="match status" value="1"/>
</dbReference>
<dbReference type="SUPFAM" id="SSF48179">
    <property type="entry name" value="6-phosphogluconate dehydrogenase C-terminal domain-like"/>
    <property type="match status" value="1"/>
</dbReference>
<evidence type="ECO:0000256" key="8">
    <source>
        <dbReference type="ARBA" id="ARBA00058118"/>
    </source>
</evidence>
<dbReference type="EC" id="1.5.1.2" evidence="9 10"/>
<comment type="function">
    <text evidence="8 9">Catalyzes the reduction of 1-pyrroline-5-carboxylate (PCA) to L-proline.</text>
</comment>
<evidence type="ECO:0000256" key="7">
    <source>
        <dbReference type="ARBA" id="ARBA00023002"/>
    </source>
</evidence>
<evidence type="ECO:0000256" key="1">
    <source>
        <dbReference type="ARBA" id="ARBA00004496"/>
    </source>
</evidence>
<feature type="binding site" evidence="11">
    <location>
        <position position="58"/>
    </location>
    <ligand>
        <name>NADPH</name>
        <dbReference type="ChEBI" id="CHEBI:57783"/>
    </ligand>
</feature>
<protein>
    <recommendedName>
        <fullName evidence="9 10">Pyrroline-5-carboxylate reductase</fullName>
        <shortName evidence="9">P5C reductase</shortName>
        <shortName evidence="9">P5CR</shortName>
        <ecNumber evidence="9 10">1.5.1.2</ecNumber>
    </recommendedName>
    <alternativeName>
        <fullName evidence="9">PCA reductase</fullName>
    </alternativeName>
</protein>
<organism evidence="15 16">
    <name type="scientific">Niallia taxi</name>
    <dbReference type="NCBI Taxonomy" id="2499688"/>
    <lineage>
        <taxon>Bacteria</taxon>
        <taxon>Bacillati</taxon>
        <taxon>Bacillota</taxon>
        <taxon>Bacilli</taxon>
        <taxon>Bacillales</taxon>
        <taxon>Bacillaceae</taxon>
        <taxon>Niallia</taxon>
    </lineage>
</organism>
<evidence type="ECO:0000313" key="15">
    <source>
        <dbReference type="EMBL" id="RVT67757.1"/>
    </source>
</evidence>
<keyword evidence="6 9" id="KW-0521">NADP</keyword>
<dbReference type="FunFam" id="1.10.3730.10:FF:000001">
    <property type="entry name" value="Pyrroline-5-carboxylate reductase"/>
    <property type="match status" value="1"/>
</dbReference>
<feature type="domain" description="Pyrroline-5-carboxylate reductase dimerisation" evidence="14">
    <location>
        <begin position="163"/>
        <end position="267"/>
    </location>
</feature>
<keyword evidence="7 9" id="KW-0560">Oxidoreductase</keyword>
<dbReference type="GO" id="GO:0005737">
    <property type="term" value="C:cytoplasm"/>
    <property type="evidence" value="ECO:0007669"/>
    <property type="project" value="UniProtKB-SubCell"/>
</dbReference>
<dbReference type="SUPFAM" id="SSF51735">
    <property type="entry name" value="NAD(P)-binding Rossmann-fold domains"/>
    <property type="match status" value="1"/>
</dbReference>
<feature type="domain" description="Pyrroline-5-carboxylate reductase catalytic N-terminal" evidence="13">
    <location>
        <begin position="5"/>
        <end position="100"/>
    </location>
</feature>
<comment type="pathway">
    <text evidence="9 12">Amino-acid biosynthesis; L-proline biosynthesis; L-proline from L-glutamate 5-semialdehyde: step 1/1.</text>
</comment>
<dbReference type="InterPro" id="IPR000304">
    <property type="entry name" value="Pyrroline-COOH_reductase"/>
</dbReference>
<dbReference type="PROSITE" id="PS00521">
    <property type="entry name" value="P5CR"/>
    <property type="match status" value="1"/>
</dbReference>
<dbReference type="PANTHER" id="PTHR11645">
    <property type="entry name" value="PYRROLINE-5-CARBOXYLATE REDUCTASE"/>
    <property type="match status" value="1"/>
</dbReference>
<evidence type="ECO:0000259" key="14">
    <source>
        <dbReference type="Pfam" id="PF14748"/>
    </source>
</evidence>
<dbReference type="RefSeq" id="WP_127736493.1">
    <property type="nucleotide sequence ID" value="NZ_CAJCKN010000044.1"/>
</dbReference>
<dbReference type="EMBL" id="RZTZ01000001">
    <property type="protein sequence ID" value="RVT67757.1"/>
    <property type="molecule type" value="Genomic_DNA"/>
</dbReference>
<accession>A0A3S2W7D7</accession>
<evidence type="ECO:0000256" key="11">
    <source>
        <dbReference type="PIRSR" id="PIRSR000193-1"/>
    </source>
</evidence>
<evidence type="ECO:0000256" key="5">
    <source>
        <dbReference type="ARBA" id="ARBA00022650"/>
    </source>
</evidence>
<dbReference type="Pfam" id="PF14748">
    <property type="entry name" value="P5CR_dimer"/>
    <property type="match status" value="1"/>
</dbReference>
<dbReference type="FunFam" id="3.40.50.720:FF:000190">
    <property type="entry name" value="Pyrroline-5-carboxylate reductase"/>
    <property type="match status" value="1"/>
</dbReference>
<dbReference type="Proteomes" id="UP000288024">
    <property type="component" value="Unassembled WGS sequence"/>
</dbReference>
<dbReference type="Pfam" id="PF03807">
    <property type="entry name" value="F420_oxidored"/>
    <property type="match status" value="1"/>
</dbReference>
<dbReference type="Gene3D" id="3.40.50.720">
    <property type="entry name" value="NAD(P)-binding Rossmann-like Domain"/>
    <property type="match status" value="1"/>
</dbReference>
<keyword evidence="4 9" id="KW-0028">Amino-acid biosynthesis</keyword>
<feature type="binding site" evidence="11">
    <location>
        <begin position="71"/>
        <end position="74"/>
    </location>
    <ligand>
        <name>NADP(+)</name>
        <dbReference type="ChEBI" id="CHEBI:58349"/>
    </ligand>
</feature>
<dbReference type="InterPro" id="IPR036291">
    <property type="entry name" value="NAD(P)-bd_dom_sf"/>
</dbReference>
<sequence length="269" mass="29013">MNKKTISFIGSGKMAQAIFGGMLKAGFTSHEALIASAKTAATAEMVTKKYEIKTTTDNRVAASYGDIVVLAVKPYLHTEVLNEIKESLKEDAIIVTIAAGVDISYMQEQLSMSSKIIRTMPNTPSLVGEGMTVICPNKNITEEELQYTVDLFSSFGKVEVMEERLMDAIPAISGSSPAYAFLFIEALADGGVRSGIPRETSYRLAAQSLLGAAKMVLETGKHPGILKDEVCTPGGTTIEAIATLEQLQFRGTIMAAMDNCTRKNKELQK</sequence>
<dbReference type="NCBIfam" id="TIGR00112">
    <property type="entry name" value="proC"/>
    <property type="match status" value="1"/>
</dbReference>
<dbReference type="GO" id="GO:0004735">
    <property type="term" value="F:pyrroline-5-carboxylate reductase activity"/>
    <property type="evidence" value="ECO:0007669"/>
    <property type="project" value="UniProtKB-UniRule"/>
</dbReference>
<keyword evidence="5 9" id="KW-0641">Proline biosynthesis</keyword>
<evidence type="ECO:0000256" key="12">
    <source>
        <dbReference type="RuleBase" id="RU003903"/>
    </source>
</evidence>
<dbReference type="GeneID" id="87619713"/>
<dbReference type="PANTHER" id="PTHR11645:SF0">
    <property type="entry name" value="PYRROLINE-5-CARBOXYLATE REDUCTASE 3"/>
    <property type="match status" value="1"/>
</dbReference>
<dbReference type="InterPro" id="IPR029036">
    <property type="entry name" value="P5CR_dimer"/>
</dbReference>
<reference evidence="15 16" key="1">
    <citation type="submission" date="2019-01" db="EMBL/GenBank/DDBJ databases">
        <title>Bacillus sp. M5HDSG1-1, whole genome shotgun sequence.</title>
        <authorList>
            <person name="Tuo L."/>
        </authorList>
    </citation>
    <scope>NUCLEOTIDE SEQUENCE [LARGE SCALE GENOMIC DNA]</scope>
    <source>
        <strain evidence="15 16">M5HDSG1-1</strain>
    </source>
</reference>
<dbReference type="AlphaFoldDB" id="A0A3S2W7D7"/>
<evidence type="ECO:0000256" key="10">
    <source>
        <dbReference type="NCBIfam" id="TIGR00112"/>
    </source>
</evidence>
<evidence type="ECO:0000313" key="16">
    <source>
        <dbReference type="Proteomes" id="UP000288024"/>
    </source>
</evidence>
<name>A0A3S2W7D7_9BACI</name>
<evidence type="ECO:0000256" key="2">
    <source>
        <dbReference type="ARBA" id="ARBA00005525"/>
    </source>
</evidence>
<dbReference type="InterPro" id="IPR053790">
    <property type="entry name" value="P5CR-like_CS"/>
</dbReference>
<evidence type="ECO:0000256" key="9">
    <source>
        <dbReference type="HAMAP-Rule" id="MF_01925"/>
    </source>
</evidence>
<keyword evidence="16" id="KW-1185">Reference proteome</keyword>